<sequence length="426" mass="49222">MAICQFFLQGRCRFGDRCWNEHPARGSGGGRHQPQQQPSGSNRRGCDASNQRRSGVIQPSSFSKSAPWGGSRDQEKSSDSFQLGDSASREVVSQNTFASLSADEQKDEKKLLEGIVKDMEVCESSGQWKFSVYSPMKDKPNISGTYCYEIFDKDIQKLVLSFLDGIKENMGKFLEEFKKTIEEQNKEFSKELETLNKKQLEIPKLNNEITDIKSTLEESRSRMETMEGRICGLEDDDSESSQFEDQVEKNEQDIRVLWDYTKRNNMRIIGIPEREERKQSLEDIFEEIVIENFPNLGHEMIIQDAQRDPYRLNAKRSTPRHIIIGLSRYKDKERLLRAARNKGNVTYKGAPIRLSADFSPVTMQARRQWCDIYKILKENNYHPEITYPAKLSFKSEGEIRVFPDKQKLREFVATRIALQQVLKGVL</sequence>
<reference evidence="2" key="1">
    <citation type="submission" date="2025-08" db="UniProtKB">
        <authorList>
            <consortium name="RefSeq"/>
        </authorList>
    </citation>
    <scope>IDENTIFICATION</scope>
</reference>
<dbReference type="RefSeq" id="XP_045144741.1">
    <property type="nucleotide sequence ID" value="XM_045288806.1"/>
</dbReference>
<evidence type="ECO:0000313" key="2">
    <source>
        <dbReference type="RefSeq" id="XP_045144741.1"/>
    </source>
</evidence>
<evidence type="ECO:0000313" key="1">
    <source>
        <dbReference type="Proteomes" id="UP000694863"/>
    </source>
</evidence>
<organism evidence="1 2">
    <name type="scientific">Echinops telfairi</name>
    <name type="common">Lesser hedgehog tenrec</name>
    <dbReference type="NCBI Taxonomy" id="9371"/>
    <lineage>
        <taxon>Eukaryota</taxon>
        <taxon>Metazoa</taxon>
        <taxon>Chordata</taxon>
        <taxon>Craniata</taxon>
        <taxon>Vertebrata</taxon>
        <taxon>Euteleostomi</taxon>
        <taxon>Mammalia</taxon>
        <taxon>Eutheria</taxon>
        <taxon>Afrotheria</taxon>
        <taxon>Tenrecidae</taxon>
        <taxon>Tenrecinae</taxon>
        <taxon>Echinops</taxon>
    </lineage>
</organism>
<keyword evidence="1" id="KW-1185">Reference proteome</keyword>
<dbReference type="Proteomes" id="UP000694863">
    <property type="component" value="Unplaced"/>
</dbReference>
<accession>A0AC55CZ25</accession>
<gene>
    <name evidence="2" type="primary">NUP42</name>
</gene>
<name>A0AC55CZ25_ECHTE</name>
<protein>
    <submittedName>
        <fullName evidence="2">Nucleoporin NUP42 isoform X1</fullName>
    </submittedName>
</protein>
<proteinExistence type="predicted"/>